<protein>
    <submittedName>
        <fullName evidence="1">Uncharacterized protein</fullName>
    </submittedName>
</protein>
<dbReference type="EMBL" id="SWKV01000070">
    <property type="protein sequence ID" value="KAF3034243.1"/>
    <property type="molecule type" value="Genomic_DNA"/>
</dbReference>
<organism evidence="1 2">
    <name type="scientific">Didymella heteroderae</name>
    <dbReference type="NCBI Taxonomy" id="1769908"/>
    <lineage>
        <taxon>Eukaryota</taxon>
        <taxon>Fungi</taxon>
        <taxon>Dikarya</taxon>
        <taxon>Ascomycota</taxon>
        <taxon>Pezizomycotina</taxon>
        <taxon>Dothideomycetes</taxon>
        <taxon>Pleosporomycetidae</taxon>
        <taxon>Pleosporales</taxon>
        <taxon>Pleosporineae</taxon>
        <taxon>Didymellaceae</taxon>
        <taxon>Didymella</taxon>
    </lineage>
</organism>
<evidence type="ECO:0000313" key="2">
    <source>
        <dbReference type="Proteomes" id="UP000758155"/>
    </source>
</evidence>
<sequence length="123" mass="14851">MLRLKLYCFASRFIVPRLRQQLNRVIVNDYDADCPCLEEYKTITYVFNNLPPTDLILDSTVDRYFMVWRLDLDEGEDEGAYDHLPREFLLRFYKRVDFCSYHEHITEADKIHWPYKTKKMGTG</sequence>
<dbReference type="AlphaFoldDB" id="A0A9P4WJC5"/>
<accession>A0A9P4WJC5</accession>
<proteinExistence type="predicted"/>
<name>A0A9P4WJC5_9PLEO</name>
<dbReference type="Proteomes" id="UP000758155">
    <property type="component" value="Unassembled WGS sequence"/>
</dbReference>
<keyword evidence="2" id="KW-1185">Reference proteome</keyword>
<reference evidence="1" key="1">
    <citation type="submission" date="2019-04" db="EMBL/GenBank/DDBJ databases">
        <title>Sequencing of skin fungus with MAO and IRED activity.</title>
        <authorList>
            <person name="Marsaioli A.J."/>
            <person name="Bonatto J.M.C."/>
            <person name="Reis Junior O."/>
        </authorList>
    </citation>
    <scope>NUCLEOTIDE SEQUENCE</scope>
    <source>
        <strain evidence="1">28M1</strain>
    </source>
</reference>
<gene>
    <name evidence="1" type="ORF">E8E12_004830</name>
</gene>
<dbReference type="OrthoDB" id="194443at2759"/>
<comment type="caution">
    <text evidence="1">The sequence shown here is derived from an EMBL/GenBank/DDBJ whole genome shotgun (WGS) entry which is preliminary data.</text>
</comment>
<evidence type="ECO:0000313" key="1">
    <source>
        <dbReference type="EMBL" id="KAF3034243.1"/>
    </source>
</evidence>